<dbReference type="InterPro" id="IPR002867">
    <property type="entry name" value="IBR_dom"/>
</dbReference>
<organism evidence="15 16">
    <name type="scientific">Artemisia annua</name>
    <name type="common">Sweet wormwood</name>
    <dbReference type="NCBI Taxonomy" id="35608"/>
    <lineage>
        <taxon>Eukaryota</taxon>
        <taxon>Viridiplantae</taxon>
        <taxon>Streptophyta</taxon>
        <taxon>Embryophyta</taxon>
        <taxon>Tracheophyta</taxon>
        <taxon>Spermatophyta</taxon>
        <taxon>Magnoliopsida</taxon>
        <taxon>eudicotyledons</taxon>
        <taxon>Gunneridae</taxon>
        <taxon>Pentapetalae</taxon>
        <taxon>asterids</taxon>
        <taxon>campanulids</taxon>
        <taxon>Asterales</taxon>
        <taxon>Asteraceae</taxon>
        <taxon>Asteroideae</taxon>
        <taxon>Anthemideae</taxon>
        <taxon>Artemisiinae</taxon>
        <taxon>Artemisia</taxon>
    </lineage>
</organism>
<evidence type="ECO:0000256" key="6">
    <source>
        <dbReference type="ARBA" id="ARBA00022679"/>
    </source>
</evidence>
<sequence>MDVHENERKKPNSFYIEKPFESLQASSNNEVFRVYFKYLVSDETLAGIGVSICDKRDRCVFEMKKPVILDDDSEDGEVVGLNALIEALDTAIAHCAFRVTQDVNIAFKLASDAIASAKTLVEKCTICLEQFYNSRMFSVNTCCHKYCHSCIRSHVEAKLLQGMKLPECPHEGCKSRLDIESCMKFLTPKSYEIMVLREKEASIPPAEKVYCPFSGCSYLMSETEVLEYTVDLFIAAKGSGMRKCVKCHSLFCKNCKVPWHNNVTCSDYMTYNQAENEVKLKSLATKKRWRQCIKCQNMVELVQGCYHIYCRYVSSLLNSILLILRYTKWVDLGSG</sequence>
<dbReference type="UniPathway" id="UPA00143"/>
<dbReference type="AlphaFoldDB" id="A0A2U1KI96"/>
<dbReference type="Gene3D" id="1.20.120.1750">
    <property type="match status" value="1"/>
</dbReference>
<protein>
    <recommendedName>
        <fullName evidence="5">RBR-type E3 ubiquitin transferase</fullName>
        <ecNumber evidence="5">2.3.2.31</ecNumber>
    </recommendedName>
</protein>
<dbReference type="OrthoDB" id="9977870at2759"/>
<dbReference type="Gene3D" id="3.30.40.10">
    <property type="entry name" value="Zinc/RING finger domain, C3HC4 (zinc finger)"/>
    <property type="match status" value="1"/>
</dbReference>
<accession>A0A2U1KI96</accession>
<dbReference type="PROSITE" id="PS00518">
    <property type="entry name" value="ZF_RING_1"/>
    <property type="match status" value="1"/>
</dbReference>
<comment type="function">
    <text evidence="3">Might act as an E3 ubiquitin-protein ligase, or as part of E3 complex, which accepts ubiquitin from specific E2 ubiquitin-conjugating enzymes and then transfers it to substrates.</text>
</comment>
<keyword evidence="11" id="KW-0862">Zinc</keyword>
<evidence type="ECO:0000256" key="9">
    <source>
        <dbReference type="ARBA" id="ARBA00022771"/>
    </source>
</evidence>
<dbReference type="EMBL" id="PKPP01018114">
    <property type="protein sequence ID" value="PWA36494.1"/>
    <property type="molecule type" value="Genomic_DNA"/>
</dbReference>
<evidence type="ECO:0000256" key="8">
    <source>
        <dbReference type="ARBA" id="ARBA00022737"/>
    </source>
</evidence>
<dbReference type="CDD" id="cd22582">
    <property type="entry name" value="BRcat_RBR_unk"/>
    <property type="match status" value="1"/>
</dbReference>
<keyword evidence="10" id="KW-0833">Ubl conjugation pathway</keyword>
<dbReference type="STRING" id="35608.A0A2U1KI96"/>
<dbReference type="PROSITE" id="PS51873">
    <property type="entry name" value="TRIAD"/>
    <property type="match status" value="1"/>
</dbReference>
<evidence type="ECO:0000256" key="2">
    <source>
        <dbReference type="ARBA" id="ARBA00001947"/>
    </source>
</evidence>
<reference evidence="15 16" key="1">
    <citation type="journal article" date="2018" name="Mol. Plant">
        <title>The genome of Artemisia annua provides insight into the evolution of Asteraceae family and artemisinin biosynthesis.</title>
        <authorList>
            <person name="Shen Q."/>
            <person name="Zhang L."/>
            <person name="Liao Z."/>
            <person name="Wang S."/>
            <person name="Yan T."/>
            <person name="Shi P."/>
            <person name="Liu M."/>
            <person name="Fu X."/>
            <person name="Pan Q."/>
            <person name="Wang Y."/>
            <person name="Lv Z."/>
            <person name="Lu X."/>
            <person name="Zhang F."/>
            <person name="Jiang W."/>
            <person name="Ma Y."/>
            <person name="Chen M."/>
            <person name="Hao X."/>
            <person name="Li L."/>
            <person name="Tang Y."/>
            <person name="Lv G."/>
            <person name="Zhou Y."/>
            <person name="Sun X."/>
            <person name="Brodelius P.E."/>
            <person name="Rose J.K.C."/>
            <person name="Tang K."/>
        </authorList>
    </citation>
    <scope>NUCLEOTIDE SEQUENCE [LARGE SCALE GENOMIC DNA]</scope>
    <source>
        <strain evidence="16">cv. Huhao1</strain>
        <tissue evidence="15">Leaf</tissue>
    </source>
</reference>
<evidence type="ECO:0000256" key="3">
    <source>
        <dbReference type="ARBA" id="ARBA00003976"/>
    </source>
</evidence>
<keyword evidence="7" id="KW-0479">Metal-binding</keyword>
<dbReference type="SMART" id="SM00647">
    <property type="entry name" value="IBR"/>
    <property type="match status" value="1"/>
</dbReference>
<evidence type="ECO:0000256" key="12">
    <source>
        <dbReference type="PROSITE-ProRule" id="PRU00175"/>
    </source>
</evidence>
<dbReference type="Pfam" id="PF01485">
    <property type="entry name" value="IBR"/>
    <property type="match status" value="1"/>
</dbReference>
<feature type="domain" description="RING-type" evidence="13">
    <location>
        <begin position="124"/>
        <end position="169"/>
    </location>
</feature>
<feature type="domain" description="RING-type" evidence="14">
    <location>
        <begin position="120"/>
        <end position="335"/>
    </location>
</feature>
<comment type="similarity">
    <text evidence="4">Belongs to the RBR family. Ariadne subfamily.</text>
</comment>
<keyword evidence="8" id="KW-0677">Repeat</keyword>
<dbReference type="Proteomes" id="UP000245207">
    <property type="component" value="Unassembled WGS sequence"/>
</dbReference>
<evidence type="ECO:0000313" key="15">
    <source>
        <dbReference type="EMBL" id="PWA36494.1"/>
    </source>
</evidence>
<comment type="cofactor">
    <cofactor evidence="2">
        <name>Zn(2+)</name>
        <dbReference type="ChEBI" id="CHEBI:29105"/>
    </cofactor>
</comment>
<keyword evidence="16" id="KW-1185">Reference proteome</keyword>
<dbReference type="PROSITE" id="PS50089">
    <property type="entry name" value="ZF_RING_2"/>
    <property type="match status" value="1"/>
</dbReference>
<dbReference type="GO" id="GO:0061630">
    <property type="term" value="F:ubiquitin protein ligase activity"/>
    <property type="evidence" value="ECO:0007669"/>
    <property type="project" value="UniProtKB-EC"/>
</dbReference>
<dbReference type="InterPro" id="IPR001841">
    <property type="entry name" value="Znf_RING"/>
</dbReference>
<keyword evidence="6" id="KW-0808">Transferase</keyword>
<gene>
    <name evidence="15" type="ORF">CTI12_AA599420</name>
</gene>
<evidence type="ECO:0000256" key="5">
    <source>
        <dbReference type="ARBA" id="ARBA00012251"/>
    </source>
</evidence>
<comment type="catalytic activity">
    <reaction evidence="1">
        <text>[E2 ubiquitin-conjugating enzyme]-S-ubiquitinyl-L-cysteine + [acceptor protein]-L-lysine = [E2 ubiquitin-conjugating enzyme]-L-cysteine + [acceptor protein]-N(6)-ubiquitinyl-L-lysine.</text>
        <dbReference type="EC" id="2.3.2.31"/>
    </reaction>
</comment>
<evidence type="ECO:0000313" key="16">
    <source>
        <dbReference type="Proteomes" id="UP000245207"/>
    </source>
</evidence>
<evidence type="ECO:0000256" key="1">
    <source>
        <dbReference type="ARBA" id="ARBA00001798"/>
    </source>
</evidence>
<comment type="caution">
    <text evidence="15">The sequence shown here is derived from an EMBL/GenBank/DDBJ whole genome shotgun (WGS) entry which is preliminary data.</text>
</comment>
<dbReference type="InterPro" id="IPR013083">
    <property type="entry name" value="Znf_RING/FYVE/PHD"/>
</dbReference>
<name>A0A2U1KI96_ARTAN</name>
<dbReference type="SUPFAM" id="SSF57850">
    <property type="entry name" value="RING/U-box"/>
    <property type="match status" value="2"/>
</dbReference>
<keyword evidence="9 12" id="KW-0863">Zinc-finger</keyword>
<dbReference type="GO" id="GO:0008270">
    <property type="term" value="F:zinc ion binding"/>
    <property type="evidence" value="ECO:0007669"/>
    <property type="project" value="UniProtKB-KW"/>
</dbReference>
<dbReference type="PANTHER" id="PTHR11685">
    <property type="entry name" value="RBR FAMILY RING FINGER AND IBR DOMAIN-CONTAINING"/>
    <property type="match status" value="1"/>
</dbReference>
<dbReference type="FunFam" id="3.30.40.10:FF:000230">
    <property type="entry name" value="RBR-type E3 ubiquitin transferase"/>
    <property type="match status" value="1"/>
</dbReference>
<dbReference type="EC" id="2.3.2.31" evidence="5"/>
<evidence type="ECO:0000256" key="7">
    <source>
        <dbReference type="ARBA" id="ARBA00022723"/>
    </source>
</evidence>
<evidence type="ECO:0000256" key="10">
    <source>
        <dbReference type="ARBA" id="ARBA00022786"/>
    </source>
</evidence>
<dbReference type="GO" id="GO:0016567">
    <property type="term" value="P:protein ubiquitination"/>
    <property type="evidence" value="ECO:0007669"/>
    <property type="project" value="UniProtKB-UniPathway"/>
</dbReference>
<proteinExistence type="inferred from homology"/>
<dbReference type="InterPro" id="IPR031127">
    <property type="entry name" value="E3_UB_ligase_RBR"/>
</dbReference>
<evidence type="ECO:0000259" key="14">
    <source>
        <dbReference type="PROSITE" id="PS51873"/>
    </source>
</evidence>
<dbReference type="InterPro" id="IPR044066">
    <property type="entry name" value="TRIAD_supradom"/>
</dbReference>
<dbReference type="InterPro" id="IPR017907">
    <property type="entry name" value="Znf_RING_CS"/>
</dbReference>
<evidence type="ECO:0000256" key="11">
    <source>
        <dbReference type="ARBA" id="ARBA00022833"/>
    </source>
</evidence>
<evidence type="ECO:0000259" key="13">
    <source>
        <dbReference type="PROSITE" id="PS50089"/>
    </source>
</evidence>
<evidence type="ECO:0000256" key="4">
    <source>
        <dbReference type="ARBA" id="ARBA00005884"/>
    </source>
</evidence>